<protein>
    <submittedName>
        <fullName evidence="2">Nitrile hydratase accessory protein</fullName>
    </submittedName>
</protein>
<dbReference type="InterPro" id="IPR023808">
    <property type="entry name" value="Nitrile_Hydratase_acc_put"/>
</dbReference>
<sequence>MDANHEIQELRELVGWGESDTSRGFAEPWHARAFALTLALSERRLFSLRDFQAALIGKINSKEKLACIVGSDDYYTLWLAALESLLAQKKVSLGERLSLFEHQVVDDAESRKIHQLTTSRDKDGQLKIAPLVIDGGLDASSIY</sequence>
<evidence type="ECO:0000313" key="3">
    <source>
        <dbReference type="Proteomes" id="UP001589775"/>
    </source>
</evidence>
<dbReference type="EMBL" id="JBHLWM010000012">
    <property type="protein sequence ID" value="MFC0243802.1"/>
    <property type="molecule type" value="Genomic_DNA"/>
</dbReference>
<dbReference type="SUPFAM" id="SSF50090">
    <property type="entry name" value="Electron transport accessory proteins"/>
    <property type="match status" value="1"/>
</dbReference>
<dbReference type="InterPro" id="IPR008990">
    <property type="entry name" value="Elect_transpt_acc-like_dom_sf"/>
</dbReference>
<dbReference type="Pfam" id="PF21006">
    <property type="entry name" value="NHase_beta_N"/>
    <property type="match status" value="1"/>
</dbReference>
<evidence type="ECO:0000313" key="2">
    <source>
        <dbReference type="EMBL" id="MFC0243802.1"/>
    </source>
</evidence>
<accession>A0ABV6F0A5</accession>
<proteinExistence type="predicted"/>
<dbReference type="RefSeq" id="WP_378393130.1">
    <property type="nucleotide sequence ID" value="NZ_JBHLWM010000012.1"/>
</dbReference>
<reference evidence="2 3" key="1">
    <citation type="submission" date="2024-09" db="EMBL/GenBank/DDBJ databases">
        <authorList>
            <person name="Sun Q."/>
            <person name="Mori K."/>
        </authorList>
    </citation>
    <scope>NUCLEOTIDE SEQUENCE [LARGE SCALE GENOMIC DNA]</scope>
    <source>
        <strain evidence="2 3">KCTC 23279</strain>
    </source>
</reference>
<dbReference type="Gene3D" id="1.10.472.20">
    <property type="entry name" value="Nitrile hydratase, beta subunit"/>
    <property type="match status" value="1"/>
</dbReference>
<evidence type="ECO:0000259" key="1">
    <source>
        <dbReference type="Pfam" id="PF21006"/>
    </source>
</evidence>
<dbReference type="InterPro" id="IPR049054">
    <property type="entry name" value="CN_hydtase_beta-like_N"/>
</dbReference>
<dbReference type="NCBIfam" id="TIGR03889">
    <property type="entry name" value="nitrile_acc"/>
    <property type="match status" value="1"/>
</dbReference>
<dbReference type="Proteomes" id="UP001589775">
    <property type="component" value="Unassembled WGS sequence"/>
</dbReference>
<comment type="caution">
    <text evidence="2">The sequence shown here is derived from an EMBL/GenBank/DDBJ whole genome shotgun (WGS) entry which is preliminary data.</text>
</comment>
<organism evidence="2 3">
    <name type="scientific">Rhodopseudomonas telluris</name>
    <dbReference type="NCBI Taxonomy" id="644215"/>
    <lineage>
        <taxon>Bacteria</taxon>
        <taxon>Pseudomonadati</taxon>
        <taxon>Pseudomonadota</taxon>
        <taxon>Alphaproteobacteria</taxon>
        <taxon>Hyphomicrobiales</taxon>
        <taxon>Nitrobacteraceae</taxon>
        <taxon>Rhodopseudomonas</taxon>
    </lineage>
</organism>
<name>A0ABV6F0A5_9BRAD</name>
<feature type="domain" description="Nitrile hydratase beta subunit-like N-terminal" evidence="1">
    <location>
        <begin position="20"/>
        <end position="114"/>
    </location>
</feature>
<dbReference type="InterPro" id="IPR042262">
    <property type="entry name" value="CN_hydtase_beta_C"/>
</dbReference>
<gene>
    <name evidence="2" type="ORF">ACFFJ6_25195</name>
</gene>
<keyword evidence="3" id="KW-1185">Reference proteome</keyword>